<dbReference type="PANTHER" id="PTHR14696:SF2">
    <property type="entry name" value="BLOC-2 COMPLEX MEMBER HPS6"/>
    <property type="match status" value="1"/>
</dbReference>
<feature type="domain" description="BLOC-2 complex member HPS6 C-terminal" evidence="2">
    <location>
        <begin position="432"/>
        <end position="723"/>
    </location>
</feature>
<dbReference type="AlphaFoldDB" id="V4A2I2"/>
<dbReference type="SUPFAM" id="SSF50978">
    <property type="entry name" value="WD40 repeat-like"/>
    <property type="match status" value="1"/>
</dbReference>
<evidence type="ECO:0000259" key="1">
    <source>
        <dbReference type="Pfam" id="PF15702"/>
    </source>
</evidence>
<gene>
    <name evidence="3" type="ORF">LOTGIDRAFT_235003</name>
</gene>
<evidence type="ECO:0000259" key="2">
    <source>
        <dbReference type="Pfam" id="PF20468"/>
    </source>
</evidence>
<name>V4A2I2_LOTGI</name>
<dbReference type="GO" id="GO:0031084">
    <property type="term" value="C:BLOC-2 complex"/>
    <property type="evidence" value="ECO:0007669"/>
    <property type="project" value="TreeGrafter"/>
</dbReference>
<dbReference type="Pfam" id="PF20468">
    <property type="entry name" value="HPS6_C"/>
    <property type="match status" value="1"/>
</dbReference>
<accession>V4A2I2</accession>
<dbReference type="GO" id="GO:0072657">
    <property type="term" value="P:protein localization to membrane"/>
    <property type="evidence" value="ECO:0007669"/>
    <property type="project" value="TreeGrafter"/>
</dbReference>
<sequence>MESKNCIVDYLKNIEFHHKKISVCFPVSRKEKLEDIISSGKVDKAWFIPGHIFVLYNDKQQLSTFDCKPAHLQQYEDTVFLDFVDITSPIVDIVTADIYHNVIFIIFKNGTVQLWQYTDSQTWTSIIELNILHTDHSEIISFCVHDDHSAIYWCEKHNTTVSICKRTLPSDLEEKSIGKAEVILSNCPVSDIFNIKDFLAIVIRQDVNQVPIKIIWRPSSDHLILFIDGTKHKIDSCWTNQTIDFKKILLRCIPVILQWKLPFTKNITIQDSITKELLSIGNDGKSQIVNVDLGEIGRVSMTPLDLPNDINVNEANCFLSNGFLGVCGKFSVKIYSLHTGKLLQNMRFLEHSVIIGPVKCSNQVYTGAILTQSDFFIIQKTTHVDQLVSELSDNVTFQTDALEYAKYSQIREEDEEIRKKLENLKIKWYKEKDETPKSQLIQTIGPFIEEFWRLEELTGSKMAKTQIKDIETEIEAILTENVNQPLAWQQSKLMILCEKFPSNTLQMFLTKLNFHQDCVNDVDMLKWKKVLGLDVTDPGSQKSFIFNQICRLIYKLYPEYLVKFVNMAQQVSERNIGVSAFVRKRHLLQYYQKALDCLPDPMTSTQPKLAVLSTSQLLLASGDKNCLIKAVRYLLQHEEWNAVFKLLQDNQIEMKQKSMLLYLLVTHLTQKGNLSEYKKDLSHLIPNKDSCINIKDIFEESENTNLPTKSPEQPAISSIQPLLKDLFLEEQ</sequence>
<dbReference type="GO" id="GO:0005765">
    <property type="term" value="C:lysosomal membrane"/>
    <property type="evidence" value="ECO:0007669"/>
    <property type="project" value="TreeGrafter"/>
</dbReference>
<dbReference type="InterPro" id="IPR017218">
    <property type="entry name" value="BLOC-2_complex_Hps6_subunit"/>
</dbReference>
<feature type="domain" description="BLOC-2 complex member HPS6 N-terminal" evidence="1">
    <location>
        <begin position="51"/>
        <end position="289"/>
    </location>
</feature>
<protein>
    <submittedName>
        <fullName evidence="3">Uncharacterized protein</fullName>
    </submittedName>
</protein>
<dbReference type="Pfam" id="PF15702">
    <property type="entry name" value="HPS6"/>
    <property type="match status" value="1"/>
</dbReference>
<dbReference type="STRING" id="225164.V4A2I2"/>
<evidence type="ECO:0000313" key="4">
    <source>
        <dbReference type="Proteomes" id="UP000030746"/>
    </source>
</evidence>
<evidence type="ECO:0000313" key="3">
    <source>
        <dbReference type="EMBL" id="ESO87506.1"/>
    </source>
</evidence>
<reference evidence="3 4" key="1">
    <citation type="journal article" date="2013" name="Nature">
        <title>Insights into bilaterian evolution from three spiralian genomes.</title>
        <authorList>
            <person name="Simakov O."/>
            <person name="Marletaz F."/>
            <person name="Cho S.J."/>
            <person name="Edsinger-Gonzales E."/>
            <person name="Havlak P."/>
            <person name="Hellsten U."/>
            <person name="Kuo D.H."/>
            <person name="Larsson T."/>
            <person name="Lv J."/>
            <person name="Arendt D."/>
            <person name="Savage R."/>
            <person name="Osoegawa K."/>
            <person name="de Jong P."/>
            <person name="Grimwood J."/>
            <person name="Chapman J.A."/>
            <person name="Shapiro H."/>
            <person name="Aerts A."/>
            <person name="Otillar R.P."/>
            <person name="Terry A.Y."/>
            <person name="Boore J.L."/>
            <person name="Grigoriev I.V."/>
            <person name="Lindberg D.R."/>
            <person name="Seaver E.C."/>
            <person name="Weisblat D.A."/>
            <person name="Putnam N.H."/>
            <person name="Rokhsar D.S."/>
        </authorList>
    </citation>
    <scope>NUCLEOTIDE SEQUENCE [LARGE SCALE GENOMIC DNA]</scope>
</reference>
<dbReference type="CTD" id="20249716"/>
<dbReference type="HOGENOM" id="CLU_379135_0_0_1"/>
<dbReference type="GO" id="GO:0032418">
    <property type="term" value="P:lysosome localization"/>
    <property type="evidence" value="ECO:0007669"/>
    <property type="project" value="TreeGrafter"/>
</dbReference>
<keyword evidence="4" id="KW-1185">Reference proteome</keyword>
<dbReference type="PANTHER" id="PTHR14696">
    <property type="entry name" value="HERMANSKY-PUDLAK SYNDROME 6 PROTEIN"/>
    <property type="match status" value="1"/>
</dbReference>
<dbReference type="OMA" id="RAWPAGH"/>
<dbReference type="KEGG" id="lgi:LOTGIDRAFT_235003"/>
<dbReference type="InterPro" id="IPR036322">
    <property type="entry name" value="WD40_repeat_dom_sf"/>
</dbReference>
<dbReference type="InterPro" id="IPR046823">
    <property type="entry name" value="HPS6_N"/>
</dbReference>
<dbReference type="OrthoDB" id="8581967at2759"/>
<organism evidence="3 4">
    <name type="scientific">Lottia gigantea</name>
    <name type="common">Giant owl limpet</name>
    <dbReference type="NCBI Taxonomy" id="225164"/>
    <lineage>
        <taxon>Eukaryota</taxon>
        <taxon>Metazoa</taxon>
        <taxon>Spiralia</taxon>
        <taxon>Lophotrochozoa</taxon>
        <taxon>Mollusca</taxon>
        <taxon>Gastropoda</taxon>
        <taxon>Patellogastropoda</taxon>
        <taxon>Lottioidea</taxon>
        <taxon>Lottiidae</taxon>
        <taxon>Lottia</taxon>
    </lineage>
</organism>
<dbReference type="EMBL" id="KB202883">
    <property type="protein sequence ID" value="ESO87506.1"/>
    <property type="molecule type" value="Genomic_DNA"/>
</dbReference>
<dbReference type="InterPro" id="IPR046822">
    <property type="entry name" value="HPS6_C"/>
</dbReference>
<dbReference type="RefSeq" id="XP_009061703.1">
    <property type="nucleotide sequence ID" value="XM_009063455.1"/>
</dbReference>
<dbReference type="Proteomes" id="UP000030746">
    <property type="component" value="Unassembled WGS sequence"/>
</dbReference>
<dbReference type="GeneID" id="20249716"/>
<proteinExistence type="predicted"/>